<gene>
    <name evidence="2" type="ORF">TCAP_04396</name>
</gene>
<accession>A0A2K3QDR3</accession>
<feature type="region of interest" description="Disordered" evidence="1">
    <location>
        <begin position="29"/>
        <end position="57"/>
    </location>
</feature>
<keyword evidence="3" id="KW-1185">Reference proteome</keyword>
<reference evidence="2 3" key="1">
    <citation type="submission" date="2017-08" db="EMBL/GenBank/DDBJ databases">
        <title>Harnessing the power of phylogenomics to disentangle the directionality and signatures of interkingdom host jumping in the parasitic fungal genus Tolypocladium.</title>
        <authorList>
            <person name="Quandt C.A."/>
            <person name="Patterson W."/>
            <person name="Spatafora J.W."/>
        </authorList>
    </citation>
    <scope>NUCLEOTIDE SEQUENCE [LARGE SCALE GENOMIC DNA]</scope>
    <source>
        <strain evidence="2 3">CBS 113982</strain>
    </source>
</reference>
<proteinExistence type="predicted"/>
<evidence type="ECO:0000313" key="2">
    <source>
        <dbReference type="EMBL" id="PNY25669.1"/>
    </source>
</evidence>
<dbReference type="AlphaFoldDB" id="A0A2K3QDR3"/>
<dbReference type="Proteomes" id="UP000236621">
    <property type="component" value="Unassembled WGS sequence"/>
</dbReference>
<feature type="region of interest" description="Disordered" evidence="1">
    <location>
        <begin position="235"/>
        <end position="256"/>
    </location>
</feature>
<protein>
    <submittedName>
        <fullName evidence="2">Uncharacterized protein</fullName>
    </submittedName>
</protein>
<organism evidence="2 3">
    <name type="scientific">Tolypocladium capitatum</name>
    <dbReference type="NCBI Taxonomy" id="45235"/>
    <lineage>
        <taxon>Eukaryota</taxon>
        <taxon>Fungi</taxon>
        <taxon>Dikarya</taxon>
        <taxon>Ascomycota</taxon>
        <taxon>Pezizomycotina</taxon>
        <taxon>Sordariomycetes</taxon>
        <taxon>Hypocreomycetidae</taxon>
        <taxon>Hypocreales</taxon>
        <taxon>Ophiocordycipitaceae</taxon>
        <taxon>Tolypocladium</taxon>
    </lineage>
</organism>
<comment type="caution">
    <text evidence="2">The sequence shown here is derived from an EMBL/GenBank/DDBJ whole genome shotgun (WGS) entry which is preliminary data.</text>
</comment>
<dbReference type="EMBL" id="NRSZ01000695">
    <property type="protein sequence ID" value="PNY25669.1"/>
    <property type="molecule type" value="Genomic_DNA"/>
</dbReference>
<evidence type="ECO:0000256" key="1">
    <source>
        <dbReference type="SAM" id="MobiDB-lite"/>
    </source>
</evidence>
<name>A0A2K3QDR3_9HYPO</name>
<evidence type="ECO:0000313" key="3">
    <source>
        <dbReference type="Proteomes" id="UP000236621"/>
    </source>
</evidence>
<sequence length="267" mass="28853">MQFPGGTRHVAYAPLSKAKYEYPYVATCKPQPPSRPSHPHRRIGASAPDQGFRPPTPRTVVQSSLVPCLGHRPGTRFAGLDFLSQFLVLRAWGRLSNGHTHPAVAMTQGCCLLCRLLPWRADFALPSSIVAKRCCWHLVGGPSTPRNACQTAPRDGQFGWRIAPGHWAGCWLAIVPKPGVSPTFPSPLVLASCSGMVPARSGCRARRPRRRAGSRHVRLLHESAFAVRAGIAGTASPSLDSQNPPTQHASAQPHRWGVARGAAWVVT</sequence>
<feature type="compositionally biased region" description="Polar residues" evidence="1">
    <location>
        <begin position="235"/>
        <end position="250"/>
    </location>
</feature>